<organism evidence="1 2">
    <name type="scientific">Tissierella creatinophila DSM 6911</name>
    <dbReference type="NCBI Taxonomy" id="1123403"/>
    <lineage>
        <taxon>Bacteria</taxon>
        <taxon>Bacillati</taxon>
        <taxon>Bacillota</taxon>
        <taxon>Tissierellia</taxon>
        <taxon>Tissierellales</taxon>
        <taxon>Tissierellaceae</taxon>
        <taxon>Tissierella</taxon>
    </lineage>
</organism>
<name>A0A1U7M3P7_TISCR</name>
<evidence type="ECO:0000313" key="1">
    <source>
        <dbReference type="EMBL" id="OLS01839.1"/>
    </source>
</evidence>
<comment type="caution">
    <text evidence="1">The sequence shown here is derived from an EMBL/GenBank/DDBJ whole genome shotgun (WGS) entry which is preliminary data.</text>
</comment>
<dbReference type="InterPro" id="IPR021321">
    <property type="entry name" value="DUF2922"/>
</dbReference>
<evidence type="ECO:0008006" key="3">
    <source>
        <dbReference type="Google" id="ProtNLM"/>
    </source>
</evidence>
<reference evidence="1 2" key="1">
    <citation type="submission" date="2016-02" db="EMBL/GenBank/DDBJ databases">
        <title>Genome sequence of Tissierella creatinophila DSM 6911.</title>
        <authorList>
            <person name="Poehlein A."/>
            <person name="Daniel R."/>
        </authorList>
    </citation>
    <scope>NUCLEOTIDE SEQUENCE [LARGE SCALE GENOMIC DNA]</scope>
    <source>
        <strain evidence="1 2">DSM 6911</strain>
    </source>
</reference>
<dbReference type="AlphaFoldDB" id="A0A1U7M3P7"/>
<gene>
    <name evidence="1" type="ORF">TICRE_22160</name>
</gene>
<proteinExistence type="predicted"/>
<dbReference type="EMBL" id="LTDM01000059">
    <property type="protein sequence ID" value="OLS01839.1"/>
    <property type="molecule type" value="Genomic_DNA"/>
</dbReference>
<protein>
    <recommendedName>
        <fullName evidence="3">DUF2922 domain-containing protein</fullName>
    </recommendedName>
</protein>
<dbReference type="Pfam" id="PF11148">
    <property type="entry name" value="DUF2922"/>
    <property type="match status" value="1"/>
</dbReference>
<dbReference type="RefSeq" id="WP_075728028.1">
    <property type="nucleotide sequence ID" value="NZ_LTDM01000059.1"/>
</dbReference>
<dbReference type="Proteomes" id="UP000186112">
    <property type="component" value="Unassembled WGS sequence"/>
</dbReference>
<accession>A0A1U7M3P7</accession>
<evidence type="ECO:0000313" key="2">
    <source>
        <dbReference type="Proteomes" id="UP000186112"/>
    </source>
</evidence>
<sequence length="72" mass="8145">MINTILELDFLDGINKKFKLSVAEPKEDLEELQIASAMDTILEKNIFISNNTDLVKSVAARIIKTTVETMEF</sequence>
<dbReference type="OrthoDB" id="9795264at2"/>
<keyword evidence="2" id="KW-1185">Reference proteome</keyword>